<dbReference type="InterPro" id="IPR027417">
    <property type="entry name" value="P-loop_NTPase"/>
</dbReference>
<feature type="domain" description="ABC transmembrane type-1" evidence="13">
    <location>
        <begin position="689"/>
        <end position="951"/>
    </location>
</feature>
<feature type="transmembrane region" description="Helical" evidence="11">
    <location>
        <begin position="322"/>
        <end position="345"/>
    </location>
</feature>
<dbReference type="CDD" id="cd03244">
    <property type="entry name" value="ABCC_MRP_domain2"/>
    <property type="match status" value="1"/>
</dbReference>
<dbReference type="PROSITE" id="PS50893">
    <property type="entry name" value="ABC_TRANSPORTER_2"/>
    <property type="match status" value="2"/>
</dbReference>
<organism evidence="14 15">
    <name type="scientific">Aphanomyces euteiches</name>
    <dbReference type="NCBI Taxonomy" id="100861"/>
    <lineage>
        <taxon>Eukaryota</taxon>
        <taxon>Sar</taxon>
        <taxon>Stramenopiles</taxon>
        <taxon>Oomycota</taxon>
        <taxon>Saprolegniomycetes</taxon>
        <taxon>Saprolegniales</taxon>
        <taxon>Verrucalvaceae</taxon>
        <taxon>Aphanomyces</taxon>
    </lineage>
</organism>
<dbReference type="FunFam" id="3.40.50.300:FF:000610">
    <property type="entry name" value="Multidrug resistance-associated ABC transporter"/>
    <property type="match status" value="1"/>
</dbReference>
<dbReference type="EMBL" id="VJMJ01000041">
    <property type="protein sequence ID" value="KAF0740993.1"/>
    <property type="molecule type" value="Genomic_DNA"/>
</dbReference>
<dbReference type="SUPFAM" id="SSF90123">
    <property type="entry name" value="ABC transporter transmembrane region"/>
    <property type="match status" value="2"/>
</dbReference>
<dbReference type="PROSITE" id="PS50929">
    <property type="entry name" value="ABC_TM1F"/>
    <property type="match status" value="2"/>
</dbReference>
<dbReference type="FunFam" id="1.20.1560.10:FF:000020">
    <property type="entry name" value="ABC metal ion transporter"/>
    <property type="match status" value="1"/>
</dbReference>
<gene>
    <name evidence="14" type="ORF">Ae201684_003565</name>
</gene>
<keyword evidence="4" id="KW-0926">Vacuole</keyword>
<evidence type="ECO:0000256" key="11">
    <source>
        <dbReference type="SAM" id="Phobius"/>
    </source>
</evidence>
<evidence type="ECO:0000256" key="3">
    <source>
        <dbReference type="ARBA" id="ARBA00022448"/>
    </source>
</evidence>
<evidence type="ECO:0000313" key="15">
    <source>
        <dbReference type="Proteomes" id="UP000481153"/>
    </source>
</evidence>
<keyword evidence="7" id="KW-0547">Nucleotide-binding</keyword>
<dbReference type="InterPro" id="IPR003439">
    <property type="entry name" value="ABC_transporter-like_ATP-bd"/>
</dbReference>
<evidence type="ECO:0000256" key="10">
    <source>
        <dbReference type="ARBA" id="ARBA00023136"/>
    </source>
</evidence>
<reference evidence="14 15" key="1">
    <citation type="submission" date="2019-07" db="EMBL/GenBank/DDBJ databases">
        <title>Genomics analysis of Aphanomyces spp. identifies a new class of oomycete effector associated with host adaptation.</title>
        <authorList>
            <person name="Gaulin E."/>
        </authorList>
    </citation>
    <scope>NUCLEOTIDE SEQUENCE [LARGE SCALE GENOMIC DNA]</scope>
    <source>
        <strain evidence="14 15">ATCC 201684</strain>
    </source>
</reference>
<feature type="transmembrane region" description="Helical" evidence="11">
    <location>
        <begin position="131"/>
        <end position="151"/>
    </location>
</feature>
<feature type="domain" description="ABC transmembrane type-1" evidence="13">
    <location>
        <begin position="96"/>
        <end position="376"/>
    </location>
</feature>
<evidence type="ECO:0000259" key="13">
    <source>
        <dbReference type="PROSITE" id="PS50929"/>
    </source>
</evidence>
<dbReference type="Gene3D" id="3.40.50.300">
    <property type="entry name" value="P-loop containing nucleotide triphosphate hydrolases"/>
    <property type="match status" value="2"/>
</dbReference>
<evidence type="ECO:0000256" key="8">
    <source>
        <dbReference type="ARBA" id="ARBA00022840"/>
    </source>
</evidence>
<evidence type="ECO:0000256" key="5">
    <source>
        <dbReference type="ARBA" id="ARBA00022692"/>
    </source>
</evidence>
<evidence type="ECO:0000313" key="14">
    <source>
        <dbReference type="EMBL" id="KAF0740993.1"/>
    </source>
</evidence>
<dbReference type="GO" id="GO:0005774">
    <property type="term" value="C:vacuolar membrane"/>
    <property type="evidence" value="ECO:0007669"/>
    <property type="project" value="UniProtKB-SubCell"/>
</dbReference>
<protein>
    <submittedName>
        <fullName evidence="14">Uncharacterized protein</fullName>
    </submittedName>
</protein>
<dbReference type="PROSITE" id="PS00211">
    <property type="entry name" value="ABC_TRANSPORTER_1"/>
    <property type="match status" value="2"/>
</dbReference>
<name>A0A6G0XKW1_9STRA</name>
<dbReference type="SUPFAM" id="SSF52540">
    <property type="entry name" value="P-loop containing nucleoside triphosphate hydrolases"/>
    <property type="match status" value="2"/>
</dbReference>
<dbReference type="InterPro" id="IPR050173">
    <property type="entry name" value="ABC_transporter_C-like"/>
</dbReference>
<dbReference type="PANTHER" id="PTHR24223">
    <property type="entry name" value="ATP-BINDING CASSETTE SUB-FAMILY C"/>
    <property type="match status" value="1"/>
</dbReference>
<evidence type="ECO:0000256" key="6">
    <source>
        <dbReference type="ARBA" id="ARBA00022737"/>
    </source>
</evidence>
<feature type="transmembrane region" description="Helical" evidence="11">
    <location>
        <begin position="810"/>
        <end position="839"/>
    </location>
</feature>
<keyword evidence="3" id="KW-0813">Transport</keyword>
<feature type="transmembrane region" description="Helical" evidence="11">
    <location>
        <begin position="728"/>
        <end position="750"/>
    </location>
</feature>
<evidence type="ECO:0000256" key="4">
    <source>
        <dbReference type="ARBA" id="ARBA00022554"/>
    </source>
</evidence>
<dbReference type="InterPro" id="IPR003593">
    <property type="entry name" value="AAA+_ATPase"/>
</dbReference>
<dbReference type="VEuPathDB" id="FungiDB:AeMF1_000827"/>
<keyword evidence="15" id="KW-1185">Reference proteome</keyword>
<keyword evidence="10 11" id="KW-0472">Membrane</keyword>
<evidence type="ECO:0000256" key="1">
    <source>
        <dbReference type="ARBA" id="ARBA00004128"/>
    </source>
</evidence>
<feature type="transmembrane region" description="Helical" evidence="11">
    <location>
        <begin position="213"/>
        <end position="230"/>
    </location>
</feature>
<feature type="transmembrane region" description="Helical" evidence="11">
    <location>
        <begin position="365"/>
        <end position="384"/>
    </location>
</feature>
<feature type="domain" description="ABC transporter" evidence="12">
    <location>
        <begin position="374"/>
        <end position="616"/>
    </location>
</feature>
<feature type="domain" description="ABC transporter" evidence="12">
    <location>
        <begin position="990"/>
        <end position="1216"/>
    </location>
</feature>
<proteinExistence type="inferred from homology"/>
<dbReference type="SMART" id="SM00382">
    <property type="entry name" value="AAA"/>
    <property type="match status" value="2"/>
</dbReference>
<feature type="transmembrane region" description="Helical" evidence="11">
    <location>
        <begin position="86"/>
        <end position="104"/>
    </location>
</feature>
<dbReference type="GO" id="GO:0000323">
    <property type="term" value="C:lytic vacuole"/>
    <property type="evidence" value="ECO:0007669"/>
    <property type="project" value="UniProtKB-ARBA"/>
</dbReference>
<dbReference type="AlphaFoldDB" id="A0A6G0XKW1"/>
<dbReference type="Pfam" id="PF00005">
    <property type="entry name" value="ABC_tran"/>
    <property type="match status" value="2"/>
</dbReference>
<evidence type="ECO:0000256" key="9">
    <source>
        <dbReference type="ARBA" id="ARBA00022989"/>
    </source>
</evidence>
<dbReference type="GO" id="GO:0016887">
    <property type="term" value="F:ATP hydrolysis activity"/>
    <property type="evidence" value="ECO:0007669"/>
    <property type="project" value="InterPro"/>
</dbReference>
<dbReference type="GO" id="GO:0140359">
    <property type="term" value="F:ABC-type transporter activity"/>
    <property type="evidence" value="ECO:0007669"/>
    <property type="project" value="InterPro"/>
</dbReference>
<dbReference type="Pfam" id="PF00664">
    <property type="entry name" value="ABC_membrane"/>
    <property type="match status" value="2"/>
</dbReference>
<dbReference type="FunFam" id="3.40.50.300:FF:000997">
    <property type="entry name" value="Multidrug resistance-associated protein 1"/>
    <property type="match status" value="1"/>
</dbReference>
<dbReference type="Proteomes" id="UP000481153">
    <property type="component" value="Unassembled WGS sequence"/>
</dbReference>
<dbReference type="InterPro" id="IPR036640">
    <property type="entry name" value="ABC1_TM_sf"/>
</dbReference>
<evidence type="ECO:0000256" key="7">
    <source>
        <dbReference type="ARBA" id="ARBA00022741"/>
    </source>
</evidence>
<keyword evidence="6" id="KW-0677">Repeat</keyword>
<comment type="similarity">
    <text evidence="2">Belongs to the ABC transporter superfamily. ABCC family. Conjugate transporter (TC 3.A.1.208) subfamily.</text>
</comment>
<dbReference type="CDD" id="cd18595">
    <property type="entry name" value="ABC_6TM_MRP1_2_3_6_D1_like"/>
    <property type="match status" value="1"/>
</dbReference>
<dbReference type="Gene3D" id="1.20.1560.10">
    <property type="entry name" value="ABC transporter type 1, transmembrane domain"/>
    <property type="match status" value="2"/>
</dbReference>
<evidence type="ECO:0000256" key="2">
    <source>
        <dbReference type="ARBA" id="ARBA00009726"/>
    </source>
</evidence>
<keyword evidence="5 11" id="KW-0812">Transmembrane</keyword>
<evidence type="ECO:0000259" key="12">
    <source>
        <dbReference type="PROSITE" id="PS50893"/>
    </source>
</evidence>
<dbReference type="CDD" id="cd03250">
    <property type="entry name" value="ABCC_MRP_domain1"/>
    <property type="match status" value="1"/>
</dbReference>
<dbReference type="InterPro" id="IPR017871">
    <property type="entry name" value="ABC_transporter-like_CS"/>
</dbReference>
<dbReference type="GO" id="GO:0005524">
    <property type="term" value="F:ATP binding"/>
    <property type="evidence" value="ECO:0007669"/>
    <property type="project" value="UniProtKB-KW"/>
</dbReference>
<accession>A0A6G0XKW1</accession>
<comment type="subcellular location">
    <subcellularLocation>
        <location evidence="1">Vacuole membrane</location>
        <topology evidence="1">Multi-pass membrane protein</topology>
    </subcellularLocation>
</comment>
<dbReference type="FunFam" id="1.20.1560.10:FF:000013">
    <property type="entry name" value="ABC transporter C family member 2"/>
    <property type="match status" value="1"/>
</dbReference>
<dbReference type="PANTHER" id="PTHR24223:SF443">
    <property type="entry name" value="MULTIDRUG-RESISTANCE LIKE PROTEIN 1, ISOFORM I"/>
    <property type="match status" value="1"/>
</dbReference>
<keyword evidence="9 11" id="KW-1133">Transmembrane helix</keyword>
<comment type="caution">
    <text evidence="14">The sequence shown here is derived from an EMBL/GenBank/DDBJ whole genome shotgun (WGS) entry which is preliminary data.</text>
</comment>
<feature type="transmembrane region" description="Helical" evidence="11">
    <location>
        <begin position="236"/>
        <end position="254"/>
    </location>
</feature>
<sequence>MERTERTPLLTKAESLGDTCPERNGCLSSMLFTWMNPLLDLGNKRPLEMEDLFQLNPDLRANSAHNRFQEYWERELTMPRPSLARALFYAFGFKFLAAGLLRLVRDSLQFVGPYVIQRVITYLLTPDAPQAEGLLCVAFIFFGGVLQSFCFRNYMYYVFETGLLFRSAIVSAVYRKSLQLSAAARSKHSAGEITNLMSIDAQRIQDMMADLHAIWYGPFLISVACTFLYWQMGAASFAGLAVIVLIIPITWCISRSMRVLQGKLMKVKDERIKACYEVLSGIKVIKFQAWEDSFQNRILDFRQEELRKLTHYLLARTASASLFNGVPSLVTIATFTTFVLMGHYMSTTTALTSLSLFAIMRYPLFVLPTVVNAIVEASVSFYRLESFLLESERVPVGHGNLLTTGIVLVNATFAWDEVTNSGLCAIVGAVGSGKSTLLSGLLGDAPCTQGSVSLRGSIAYVAQQPFIQNATVRDNICFGLPYDHAKYQEAIRVCCLEDDLKVLAAGDQTEIGEKGINLSGGQRTRVALARAVYQDTDIYLLDDILAAVDAHVGATIFRDCVVDFLSTKLVVLVTNNLQVLPMCDSIAVLQGGQVVEHATYTELMTDSSGVLAGMVAAYTQLDVTELPVSEGDMFATTPRGGYQLKRQPSSEIVERGGGLMTNEDRSTGDVPWRIYYIWLRACGGPFVAFAILGVFGLTQATNVASTLWLSHWASIDADIAPEARRFSVYLFIGLNLSFVVLIYVRILLLYTAGLVGSRRIFQALLNQVLRARMLFFDTTPLGRIVNRLSKDIYAVDEDIPSTWANVLTTLIGVAVTLLTILVVTPWFGLALGPLALFYWSSQRYFIKTETLDGLSTIRAFRVEPAFVHRQMNLVDRNQRAYYLNFSANCWLGLRLEFSGAMVASFATLFAVLNHSNSSPAFAGLAGVSLSYAFSVTPALNMSVRYLSQLQTQMVSIERVEAYTTMPTEREFHSLNAPPSITWPSSGEISFQNVDLRYRVGLPRVLRRLSCTITAKEKIGVVGRTGAGKSSLVVALMRLSEIDGGHIYIDGVDISTIGLHDLREKISIIPQDPVLFSGSIRSNVDPFNARADDEIWTALKKVHLTVGSLDDIVDERGANLSVGERQLLCIARAMLKRSKIILMDEATASIDSDTDRQIQRSFREVFADCTCITIAHRLNTIMDSDKILVMDRGSAVEFDAPKRLLKQKDSIFATLVARSRDSNK</sequence>
<dbReference type="InterPro" id="IPR011527">
    <property type="entry name" value="ABC1_TM_dom"/>
</dbReference>
<feature type="transmembrane region" description="Helical" evidence="11">
    <location>
        <begin position="891"/>
        <end position="912"/>
    </location>
</feature>
<keyword evidence="8" id="KW-0067">ATP-binding</keyword>
<feature type="transmembrane region" description="Helical" evidence="11">
    <location>
        <begin position="918"/>
        <end position="939"/>
    </location>
</feature>